<keyword evidence="2" id="KW-0472">Membrane</keyword>
<dbReference type="AlphaFoldDB" id="A0A6J7P974"/>
<accession>A0A6J7P974</accession>
<feature type="transmembrane region" description="Helical" evidence="2">
    <location>
        <begin position="839"/>
        <end position="859"/>
    </location>
</feature>
<reference evidence="7" key="1">
    <citation type="submission" date="2020-05" db="EMBL/GenBank/DDBJ databases">
        <authorList>
            <person name="Chiriac C."/>
            <person name="Salcher M."/>
            <person name="Ghai R."/>
            <person name="Kavagutti S V."/>
        </authorList>
    </citation>
    <scope>NUCLEOTIDE SEQUENCE</scope>
</reference>
<dbReference type="InterPro" id="IPR036116">
    <property type="entry name" value="FN3_sf"/>
</dbReference>
<dbReference type="EMBL" id="CAESGF010000021">
    <property type="protein sequence ID" value="CAB4364976.1"/>
    <property type="molecule type" value="Genomic_DNA"/>
</dbReference>
<dbReference type="CDD" id="cd00063">
    <property type="entry name" value="FN3"/>
    <property type="match status" value="1"/>
</dbReference>
<evidence type="ECO:0000259" key="3">
    <source>
        <dbReference type="PROSITE" id="PS50853"/>
    </source>
</evidence>
<keyword evidence="2" id="KW-1133">Transmembrane helix</keyword>
<evidence type="ECO:0000313" key="6">
    <source>
        <dbReference type="EMBL" id="CAB4946069.1"/>
    </source>
</evidence>
<dbReference type="Pfam" id="PF18888">
    <property type="entry name" value="DUF5650"/>
    <property type="match status" value="11"/>
</dbReference>
<evidence type="ECO:0000256" key="1">
    <source>
        <dbReference type="ARBA" id="ARBA00022737"/>
    </source>
</evidence>
<dbReference type="InterPro" id="IPR050964">
    <property type="entry name" value="Striated_Muscle_Regulatory"/>
</dbReference>
<dbReference type="SUPFAM" id="SSF49265">
    <property type="entry name" value="Fibronectin type III"/>
    <property type="match status" value="1"/>
</dbReference>
<keyword evidence="2" id="KW-0812">Transmembrane</keyword>
<evidence type="ECO:0000313" key="5">
    <source>
        <dbReference type="EMBL" id="CAB4751093.1"/>
    </source>
</evidence>
<dbReference type="Gene3D" id="2.60.40.10">
    <property type="entry name" value="Immunoglobulins"/>
    <property type="match status" value="1"/>
</dbReference>
<sequence length="867" mass="85421">MRFTTLGRFVLAVALAGGVTAVSGAGSAQAISGQFDVVGPTGSGNFGSQVLVLSNGNVVVTDPSWDLDGSTADVGAVYLYDGVTHQVISTLHGTHAGDQVGSGGVTVLSNGNYVVRSPNWDSAGAILNVGAVTWGNATTGTSGVVSVANSLTGSTAGDGVGSSGVTALSNGNYVVSSGGWDSAGAIVDVGAATWGNGTTGTTGEVTVANSLTGTTANDCVGFEVVALANGNYVVSSPFWDAADTTSNVGALTWGDGSTGISGVVTGANSLTGSTTGDDVGYFGVVALLNGNYVVASQYWDAADTTVDVGAVTWGDGTIGISGVVSVANSLTGSTAWDQVGGGGVTALSNGNYVVKSTYWDAADTTVDVGAVTWGDGTIGISGVVSVANSLTGSTSNDYVGYFGVTVLSNGNYVVNSSMWDSAGAIANAGAATWGNGTTGTSGVVSVANSLTGTTAGDCVGFYVVALSNGNYVVGSPFWNAAGGTANAGAVTWGDGTTGTTGEVTVANSLTGSTTNDYVGGGIFFEGVEVFALSNGNYVVASTSWDAADTTVDVGAVTWGDGTTGTSGVVAVGNSLTGSTAYARVGDVAVLANGNYVVNSPGWDAADATSNVGAVTWVDGTIGISGVVTGANSLTGSTAYDQVGGGGVAVLSNGNYVVNSPDWDAADATVDVGAVTWGDGSSSGHRLVGSVSSDNSVTGTAAGQGGSLRSGFDYVNHQLVVGRPGDNIVTWATIPVAPRPPTIVSITPGSNSLTVVFTPGDNGGAPIDYYEYSTDGGSTWQRTTPDTTSSPYLITGLTNNTTYAIRIRAHNAVGSSHASHSVSATPFSPVIPATGTNTPGAIAIALMTLLAGAGAVLVAARNRTHIRR</sequence>
<dbReference type="EMBL" id="CAFBOL010000069">
    <property type="protein sequence ID" value="CAB5001558.1"/>
    <property type="molecule type" value="Genomic_DNA"/>
</dbReference>
<organism evidence="7">
    <name type="scientific">freshwater metagenome</name>
    <dbReference type="NCBI Taxonomy" id="449393"/>
    <lineage>
        <taxon>unclassified sequences</taxon>
        <taxon>metagenomes</taxon>
        <taxon>ecological metagenomes</taxon>
    </lineage>
</organism>
<gene>
    <name evidence="5" type="ORF">UFOPK2656_03544</name>
    <name evidence="6" type="ORF">UFOPK3651_02520</name>
    <name evidence="7" type="ORF">UFOPK3931_02181</name>
    <name evidence="4" type="ORF">UFOPK4189_02735</name>
</gene>
<protein>
    <submittedName>
        <fullName evidence="7">Unannotated protein</fullName>
    </submittedName>
</protein>
<evidence type="ECO:0000313" key="4">
    <source>
        <dbReference type="EMBL" id="CAB4364976.1"/>
    </source>
</evidence>
<name>A0A6J7P974_9ZZZZ</name>
<dbReference type="InterPro" id="IPR043710">
    <property type="entry name" value="DUF5650"/>
</dbReference>
<feature type="domain" description="Fibronectin type-III" evidence="3">
    <location>
        <begin position="736"/>
        <end position="829"/>
    </location>
</feature>
<evidence type="ECO:0000256" key="2">
    <source>
        <dbReference type="SAM" id="Phobius"/>
    </source>
</evidence>
<dbReference type="PANTHER" id="PTHR13817">
    <property type="entry name" value="TITIN"/>
    <property type="match status" value="1"/>
</dbReference>
<dbReference type="SMART" id="SM00060">
    <property type="entry name" value="FN3"/>
    <property type="match status" value="1"/>
</dbReference>
<dbReference type="EMBL" id="CAFBMT010000017">
    <property type="protein sequence ID" value="CAB4946069.1"/>
    <property type="molecule type" value="Genomic_DNA"/>
</dbReference>
<evidence type="ECO:0000313" key="7">
    <source>
        <dbReference type="EMBL" id="CAB5001558.1"/>
    </source>
</evidence>
<proteinExistence type="predicted"/>
<dbReference type="InterPro" id="IPR003961">
    <property type="entry name" value="FN3_dom"/>
</dbReference>
<keyword evidence="1" id="KW-0677">Repeat</keyword>
<dbReference type="EMBL" id="CAEZYF010000045">
    <property type="protein sequence ID" value="CAB4751093.1"/>
    <property type="molecule type" value="Genomic_DNA"/>
</dbReference>
<dbReference type="InterPro" id="IPR013783">
    <property type="entry name" value="Ig-like_fold"/>
</dbReference>
<dbReference type="PROSITE" id="PS50853">
    <property type="entry name" value="FN3"/>
    <property type="match status" value="1"/>
</dbReference>
<dbReference type="PANTHER" id="PTHR13817:SF73">
    <property type="entry name" value="FIBRONECTIN TYPE-III DOMAIN-CONTAINING PROTEIN"/>
    <property type="match status" value="1"/>
</dbReference>
<dbReference type="Pfam" id="PF00041">
    <property type="entry name" value="fn3"/>
    <property type="match status" value="1"/>
</dbReference>